<evidence type="ECO:0000256" key="5">
    <source>
        <dbReference type="SAM" id="MobiDB-lite"/>
    </source>
</evidence>
<name>A0A0A8K590_9HYPH</name>
<comment type="similarity">
    <text evidence="1">Belongs to the LysR transcriptional regulatory family.</text>
</comment>
<dbReference type="OrthoDB" id="9794694at2"/>
<dbReference type="GO" id="GO:0043565">
    <property type="term" value="F:sequence-specific DNA binding"/>
    <property type="evidence" value="ECO:0007669"/>
    <property type="project" value="TreeGrafter"/>
</dbReference>
<organism evidence="7 8">
    <name type="scientific">Methyloceanibacter caenitepidi</name>
    <dbReference type="NCBI Taxonomy" id="1384459"/>
    <lineage>
        <taxon>Bacteria</taxon>
        <taxon>Pseudomonadati</taxon>
        <taxon>Pseudomonadota</taxon>
        <taxon>Alphaproteobacteria</taxon>
        <taxon>Hyphomicrobiales</taxon>
        <taxon>Hyphomicrobiaceae</taxon>
        <taxon>Methyloceanibacter</taxon>
    </lineage>
</organism>
<dbReference type="SUPFAM" id="SSF53850">
    <property type="entry name" value="Periplasmic binding protein-like II"/>
    <property type="match status" value="1"/>
</dbReference>
<proteinExistence type="inferred from homology"/>
<dbReference type="HOGENOM" id="CLU_039613_37_1_5"/>
<dbReference type="Proteomes" id="UP000031643">
    <property type="component" value="Chromosome"/>
</dbReference>
<dbReference type="SUPFAM" id="SSF46785">
    <property type="entry name" value="Winged helix' DNA-binding domain"/>
    <property type="match status" value="1"/>
</dbReference>
<dbReference type="InterPro" id="IPR058163">
    <property type="entry name" value="LysR-type_TF_proteobact-type"/>
</dbReference>
<dbReference type="PRINTS" id="PR00039">
    <property type="entry name" value="HTHLYSR"/>
</dbReference>
<dbReference type="PANTHER" id="PTHR30537">
    <property type="entry name" value="HTH-TYPE TRANSCRIPTIONAL REGULATOR"/>
    <property type="match status" value="1"/>
</dbReference>
<dbReference type="EMBL" id="AP014648">
    <property type="protein sequence ID" value="BAQ18118.1"/>
    <property type="molecule type" value="Genomic_DNA"/>
</dbReference>
<dbReference type="FunFam" id="1.10.10.10:FF:000001">
    <property type="entry name" value="LysR family transcriptional regulator"/>
    <property type="match status" value="1"/>
</dbReference>
<keyword evidence="8" id="KW-1185">Reference proteome</keyword>
<dbReference type="GO" id="GO:0006351">
    <property type="term" value="P:DNA-templated transcription"/>
    <property type="evidence" value="ECO:0007669"/>
    <property type="project" value="TreeGrafter"/>
</dbReference>
<dbReference type="InterPro" id="IPR036388">
    <property type="entry name" value="WH-like_DNA-bd_sf"/>
</dbReference>
<evidence type="ECO:0000313" key="8">
    <source>
        <dbReference type="Proteomes" id="UP000031643"/>
    </source>
</evidence>
<evidence type="ECO:0000256" key="4">
    <source>
        <dbReference type="ARBA" id="ARBA00023163"/>
    </source>
</evidence>
<dbReference type="PROSITE" id="PS50931">
    <property type="entry name" value="HTH_LYSR"/>
    <property type="match status" value="1"/>
</dbReference>
<dbReference type="STRING" id="1384459.GL4_2684"/>
<evidence type="ECO:0000313" key="7">
    <source>
        <dbReference type="EMBL" id="BAQ18118.1"/>
    </source>
</evidence>
<feature type="compositionally biased region" description="Polar residues" evidence="5">
    <location>
        <begin position="316"/>
        <end position="328"/>
    </location>
</feature>
<dbReference type="CDD" id="cd08432">
    <property type="entry name" value="PBP2_GcdR_TrpI_HvrB_AmpR_like"/>
    <property type="match status" value="1"/>
</dbReference>
<dbReference type="FunFam" id="3.40.190.10:FF:000017">
    <property type="entry name" value="Glycine cleavage system transcriptional activator"/>
    <property type="match status" value="1"/>
</dbReference>
<evidence type="ECO:0000256" key="1">
    <source>
        <dbReference type="ARBA" id="ARBA00009437"/>
    </source>
</evidence>
<dbReference type="PANTHER" id="PTHR30537:SF79">
    <property type="entry name" value="TRANSCRIPTIONAL REGULATOR-RELATED"/>
    <property type="match status" value="1"/>
</dbReference>
<reference evidence="7 8" key="1">
    <citation type="submission" date="2014-09" db="EMBL/GenBank/DDBJ databases">
        <title>Genome sequencing of Methyloceanibacter caenitepidi Gela4.</title>
        <authorList>
            <person name="Takeuchi M."/>
            <person name="Susumu S."/>
            <person name="Kamagata Y."/>
            <person name="Oshima K."/>
            <person name="Hattori M."/>
            <person name="Iwasaki W."/>
        </authorList>
    </citation>
    <scope>NUCLEOTIDE SEQUENCE [LARGE SCALE GENOMIC DNA]</scope>
    <source>
        <strain evidence="7 8">Gela4</strain>
    </source>
</reference>
<dbReference type="NCBIfam" id="NF008352">
    <property type="entry name" value="PRK11139.1"/>
    <property type="match status" value="1"/>
</dbReference>
<dbReference type="RefSeq" id="WP_045368152.1">
    <property type="nucleotide sequence ID" value="NZ_AP014648.1"/>
</dbReference>
<dbReference type="AlphaFoldDB" id="A0A0A8K590"/>
<feature type="region of interest" description="Disordered" evidence="5">
    <location>
        <begin position="299"/>
        <end position="328"/>
    </location>
</feature>
<dbReference type="Pfam" id="PF03466">
    <property type="entry name" value="LysR_substrate"/>
    <property type="match status" value="1"/>
</dbReference>
<dbReference type="InterPro" id="IPR000847">
    <property type="entry name" value="LysR_HTH_N"/>
</dbReference>
<accession>A0A0A8K590</accession>
<sequence length="328" mass="35611">MVAHVPIPPLAGLRAFEAVARLKSFRRAAEELSVTTSAVSHQVRALEEALSTQLFERGSHGVTVTSAGQRFLPEVQAAMDRLSLAIADLHERKPNAPLTISMLPTFAVRWMVPRVADLKRKHPEIEVRLDASMEVASFTGSDVDVAIRYGQGNWPGLHCEPLIAERLIPVCSPALLEGARPLKEPADLAHHVLLRNDAHPEDWPLWLKAARLKGIDLNRGPRFGYSELLLRAASEGLGVAVARQHLVEAELKAGSLVAPFDITHEVGIRYWLVCPPRALDDPRVATFRKWLLAEAGLNQGGGGAATSSECYPLPKRSSSSTAGSGKVP</sequence>
<evidence type="ECO:0000256" key="3">
    <source>
        <dbReference type="ARBA" id="ARBA00023125"/>
    </source>
</evidence>
<dbReference type="Pfam" id="PF00126">
    <property type="entry name" value="HTH_1"/>
    <property type="match status" value="1"/>
</dbReference>
<evidence type="ECO:0000259" key="6">
    <source>
        <dbReference type="PROSITE" id="PS50931"/>
    </source>
</evidence>
<protein>
    <submittedName>
        <fullName evidence="7">Glycine cleavage system transcriptional activator GcvA</fullName>
    </submittedName>
</protein>
<dbReference type="GO" id="GO:0003700">
    <property type="term" value="F:DNA-binding transcription factor activity"/>
    <property type="evidence" value="ECO:0007669"/>
    <property type="project" value="InterPro"/>
</dbReference>
<keyword evidence="3" id="KW-0238">DNA-binding</keyword>
<dbReference type="KEGG" id="mcg:GL4_2684"/>
<dbReference type="Gene3D" id="1.10.10.10">
    <property type="entry name" value="Winged helix-like DNA-binding domain superfamily/Winged helix DNA-binding domain"/>
    <property type="match status" value="1"/>
</dbReference>
<feature type="domain" description="HTH lysR-type" evidence="6">
    <location>
        <begin position="8"/>
        <end position="65"/>
    </location>
</feature>
<keyword evidence="4" id="KW-0804">Transcription</keyword>
<gene>
    <name evidence="7" type="ORF">GL4_2684</name>
</gene>
<dbReference type="Gene3D" id="3.40.190.10">
    <property type="entry name" value="Periplasmic binding protein-like II"/>
    <property type="match status" value="2"/>
</dbReference>
<dbReference type="InterPro" id="IPR036390">
    <property type="entry name" value="WH_DNA-bd_sf"/>
</dbReference>
<keyword evidence="2" id="KW-0805">Transcription regulation</keyword>
<dbReference type="InterPro" id="IPR005119">
    <property type="entry name" value="LysR_subst-bd"/>
</dbReference>
<evidence type="ECO:0000256" key="2">
    <source>
        <dbReference type="ARBA" id="ARBA00023015"/>
    </source>
</evidence>